<reference evidence="1 2" key="1">
    <citation type="submission" date="2023-10" db="EMBL/GenBank/DDBJ databases">
        <title>Whole Genome based description of the genera Actinobaculum and Actinotignum reveals a complex phylogenetic relationship within the species included in the genus Actinotignum.</title>
        <authorList>
            <person name="Jensen C.S."/>
            <person name="Dargis R."/>
            <person name="Kemp M."/>
            <person name="Christensen J.J."/>
        </authorList>
    </citation>
    <scope>NUCLEOTIDE SEQUENCE [LARGE SCALE GENOMIC DNA]</scope>
    <source>
        <strain evidence="1 2">SLA_B974</strain>
    </source>
</reference>
<gene>
    <name evidence="1" type="ORF">R6G86_07630</name>
</gene>
<protein>
    <recommendedName>
        <fullName evidence="3">Virulence protein</fullName>
    </recommendedName>
</protein>
<accession>A0ABU5G8G5</accession>
<proteinExistence type="predicted"/>
<evidence type="ECO:0000313" key="1">
    <source>
        <dbReference type="EMBL" id="MDY5133608.1"/>
    </source>
</evidence>
<dbReference type="RefSeq" id="WP_320755485.1">
    <property type="nucleotide sequence ID" value="NZ_JAWNGA010000014.1"/>
</dbReference>
<comment type="caution">
    <text evidence="1">The sequence shown here is derived from an EMBL/GenBank/DDBJ whole genome shotgun (WGS) entry which is preliminary data.</text>
</comment>
<organism evidence="1 2">
    <name type="scientific">Actinotignum urinale</name>
    <dbReference type="NCBI Taxonomy" id="190146"/>
    <lineage>
        <taxon>Bacteria</taxon>
        <taxon>Bacillati</taxon>
        <taxon>Actinomycetota</taxon>
        <taxon>Actinomycetes</taxon>
        <taxon>Actinomycetales</taxon>
        <taxon>Actinomycetaceae</taxon>
        <taxon>Actinotignum</taxon>
    </lineage>
</organism>
<dbReference type="Proteomes" id="UP001275049">
    <property type="component" value="Unassembled WGS sequence"/>
</dbReference>
<keyword evidence="2" id="KW-1185">Reference proteome</keyword>
<dbReference type="EMBL" id="JAWNGA010000014">
    <property type="protein sequence ID" value="MDY5133608.1"/>
    <property type="molecule type" value="Genomic_DNA"/>
</dbReference>
<name>A0ABU5G8G5_9ACTO</name>
<evidence type="ECO:0000313" key="2">
    <source>
        <dbReference type="Proteomes" id="UP001275049"/>
    </source>
</evidence>
<sequence length="217" mass="23510">MTRIPFSPNKRGRKKLAEALATHLGVNPVYAGTPSFDYLIGQARLDRDWGLHLPENIDTDALTEAAITAGFAPTSKDYGLTLAFPITGWDEATGAKLKALLAAKGALIAKALDIPATPMNLNAVEGTVEFAWFDQLPDAEVIEAVSVLIQLMIEHAKTATRISPQPPEPGNDKYAMRCWLLRLGMIGKGYKNARRVLLANLEGNAAWKTTPTQEDAS</sequence>
<evidence type="ECO:0008006" key="3">
    <source>
        <dbReference type="Google" id="ProtNLM"/>
    </source>
</evidence>